<dbReference type="EMBL" id="AYRZ02000009">
    <property type="protein sequence ID" value="PHT73815.1"/>
    <property type="molecule type" value="Genomic_DNA"/>
</dbReference>
<gene>
    <name evidence="1" type="ORF">T459_24600</name>
</gene>
<dbReference type="PANTHER" id="PTHR33047">
    <property type="entry name" value="PROTEIN TAR1"/>
    <property type="match status" value="1"/>
</dbReference>
<sequence length="140" mass="15313">MSRPLLRFGKRTAGACVASSSNSDLETFSHNPAHGSFAGKPNLSHDGLNLTHVPYWSKGLLGHALMVRIRNGNQNQTSFYPSVPHDISVLIELILGHLHYLLTDVPPQLKSPPDNVFCPDLPAVRALGPKRGVLPRFPFT</sequence>
<evidence type="ECO:0000313" key="2">
    <source>
        <dbReference type="Proteomes" id="UP000222542"/>
    </source>
</evidence>
<organism evidence="1 2">
    <name type="scientific">Capsicum annuum</name>
    <name type="common">Capsicum pepper</name>
    <dbReference type="NCBI Taxonomy" id="4072"/>
    <lineage>
        <taxon>Eukaryota</taxon>
        <taxon>Viridiplantae</taxon>
        <taxon>Streptophyta</taxon>
        <taxon>Embryophyta</taxon>
        <taxon>Tracheophyta</taxon>
        <taxon>Spermatophyta</taxon>
        <taxon>Magnoliopsida</taxon>
        <taxon>eudicotyledons</taxon>
        <taxon>Gunneridae</taxon>
        <taxon>Pentapetalae</taxon>
        <taxon>asterids</taxon>
        <taxon>lamiids</taxon>
        <taxon>Solanales</taxon>
        <taxon>Solanaceae</taxon>
        <taxon>Solanoideae</taxon>
        <taxon>Capsiceae</taxon>
        <taxon>Capsicum</taxon>
    </lineage>
</organism>
<protein>
    <submittedName>
        <fullName evidence="1">Regulator of rDNA transcription protein 15</fullName>
    </submittedName>
</protein>
<proteinExistence type="predicted"/>
<dbReference type="InterPro" id="IPR052997">
    <property type="entry name" value="RRT15-like"/>
</dbReference>
<dbReference type="Proteomes" id="UP000222542">
    <property type="component" value="Unassembled WGS sequence"/>
</dbReference>
<comment type="caution">
    <text evidence="1">The sequence shown here is derived from an EMBL/GenBank/DDBJ whole genome shotgun (WGS) entry which is preliminary data.</text>
</comment>
<dbReference type="PANTHER" id="PTHR33047:SF8">
    <property type="entry name" value="REGULATOR OF RDNA TRANSCRIPTION PROTEIN 15"/>
    <property type="match status" value="1"/>
</dbReference>
<evidence type="ECO:0000313" key="1">
    <source>
        <dbReference type="EMBL" id="PHT73815.1"/>
    </source>
</evidence>
<accession>A0A2G2YW28</accession>
<dbReference type="Gramene" id="PHT73815">
    <property type="protein sequence ID" value="PHT73815"/>
    <property type="gene ID" value="T459_24600"/>
</dbReference>
<dbReference type="AlphaFoldDB" id="A0A2G2YW28"/>
<name>A0A2G2YW28_CAPAN</name>
<dbReference type="STRING" id="4072.A0A2G2YW28"/>
<reference evidence="1 2" key="2">
    <citation type="journal article" date="2017" name="Genome Biol.">
        <title>New reference genome sequences of hot pepper reveal the massive evolution of plant disease-resistance genes by retroduplication.</title>
        <authorList>
            <person name="Kim S."/>
            <person name="Park J."/>
            <person name="Yeom S.I."/>
            <person name="Kim Y.M."/>
            <person name="Seo E."/>
            <person name="Kim K.T."/>
            <person name="Kim M.S."/>
            <person name="Lee J.M."/>
            <person name="Cheong K."/>
            <person name="Shin H.S."/>
            <person name="Kim S.B."/>
            <person name="Han K."/>
            <person name="Lee J."/>
            <person name="Park M."/>
            <person name="Lee H.A."/>
            <person name="Lee H.Y."/>
            <person name="Lee Y."/>
            <person name="Oh S."/>
            <person name="Lee J.H."/>
            <person name="Choi E."/>
            <person name="Choi E."/>
            <person name="Lee S.E."/>
            <person name="Jeon J."/>
            <person name="Kim H."/>
            <person name="Choi G."/>
            <person name="Song H."/>
            <person name="Lee J."/>
            <person name="Lee S.C."/>
            <person name="Kwon J.K."/>
            <person name="Lee H.Y."/>
            <person name="Koo N."/>
            <person name="Hong Y."/>
            <person name="Kim R.W."/>
            <person name="Kang W.H."/>
            <person name="Huh J.H."/>
            <person name="Kang B.C."/>
            <person name="Yang T.J."/>
            <person name="Lee Y.H."/>
            <person name="Bennetzen J.L."/>
            <person name="Choi D."/>
        </authorList>
    </citation>
    <scope>NUCLEOTIDE SEQUENCE [LARGE SCALE GENOMIC DNA]</scope>
    <source>
        <strain evidence="2">cv. CM334</strain>
    </source>
</reference>
<keyword evidence="2" id="KW-1185">Reference proteome</keyword>
<reference evidence="1 2" key="1">
    <citation type="journal article" date="2014" name="Nat. Genet.">
        <title>Genome sequence of the hot pepper provides insights into the evolution of pungency in Capsicum species.</title>
        <authorList>
            <person name="Kim S."/>
            <person name="Park M."/>
            <person name="Yeom S.I."/>
            <person name="Kim Y.M."/>
            <person name="Lee J.M."/>
            <person name="Lee H.A."/>
            <person name="Seo E."/>
            <person name="Choi J."/>
            <person name="Cheong K."/>
            <person name="Kim K.T."/>
            <person name="Jung K."/>
            <person name="Lee G.W."/>
            <person name="Oh S.K."/>
            <person name="Bae C."/>
            <person name="Kim S.B."/>
            <person name="Lee H.Y."/>
            <person name="Kim S.Y."/>
            <person name="Kim M.S."/>
            <person name="Kang B.C."/>
            <person name="Jo Y.D."/>
            <person name="Yang H.B."/>
            <person name="Jeong H.J."/>
            <person name="Kang W.H."/>
            <person name="Kwon J.K."/>
            <person name="Shin C."/>
            <person name="Lim J.Y."/>
            <person name="Park J.H."/>
            <person name="Huh J.H."/>
            <person name="Kim J.S."/>
            <person name="Kim B.D."/>
            <person name="Cohen O."/>
            <person name="Paran I."/>
            <person name="Suh M.C."/>
            <person name="Lee S.B."/>
            <person name="Kim Y.K."/>
            <person name="Shin Y."/>
            <person name="Noh S.J."/>
            <person name="Park J."/>
            <person name="Seo Y.S."/>
            <person name="Kwon S.Y."/>
            <person name="Kim H.A."/>
            <person name="Park J.M."/>
            <person name="Kim H.J."/>
            <person name="Choi S.B."/>
            <person name="Bosland P.W."/>
            <person name="Reeves G."/>
            <person name="Jo S.H."/>
            <person name="Lee B.W."/>
            <person name="Cho H.T."/>
            <person name="Choi H.S."/>
            <person name="Lee M.S."/>
            <person name="Yu Y."/>
            <person name="Do Choi Y."/>
            <person name="Park B.S."/>
            <person name="van Deynze A."/>
            <person name="Ashrafi H."/>
            <person name="Hill T."/>
            <person name="Kim W.T."/>
            <person name="Pai H.S."/>
            <person name="Ahn H.K."/>
            <person name="Yeam I."/>
            <person name="Giovannoni J.J."/>
            <person name="Rose J.K."/>
            <person name="Sorensen I."/>
            <person name="Lee S.J."/>
            <person name="Kim R.W."/>
            <person name="Choi I.Y."/>
            <person name="Choi B.S."/>
            <person name="Lim J.S."/>
            <person name="Lee Y.H."/>
            <person name="Choi D."/>
        </authorList>
    </citation>
    <scope>NUCLEOTIDE SEQUENCE [LARGE SCALE GENOMIC DNA]</scope>
    <source>
        <strain evidence="2">cv. CM334</strain>
    </source>
</reference>